<feature type="non-terminal residue" evidence="1">
    <location>
        <position position="129"/>
    </location>
</feature>
<protein>
    <submittedName>
        <fullName evidence="1">Uncharacterized protein</fullName>
    </submittedName>
</protein>
<evidence type="ECO:0000313" key="2">
    <source>
        <dbReference type="Proteomes" id="UP000076532"/>
    </source>
</evidence>
<dbReference type="STRING" id="436010.A0A165WIS6"/>
<proteinExistence type="predicted"/>
<reference evidence="1 2" key="1">
    <citation type="journal article" date="2016" name="Mol. Biol. Evol.">
        <title>Comparative Genomics of Early-Diverging Mushroom-Forming Fungi Provides Insights into the Origins of Lignocellulose Decay Capabilities.</title>
        <authorList>
            <person name="Nagy L.G."/>
            <person name="Riley R."/>
            <person name="Tritt A."/>
            <person name="Adam C."/>
            <person name="Daum C."/>
            <person name="Floudas D."/>
            <person name="Sun H."/>
            <person name="Yadav J.S."/>
            <person name="Pangilinan J."/>
            <person name="Larsson K.H."/>
            <person name="Matsuura K."/>
            <person name="Barry K."/>
            <person name="Labutti K."/>
            <person name="Kuo R."/>
            <person name="Ohm R.A."/>
            <person name="Bhattacharya S.S."/>
            <person name="Shirouzu T."/>
            <person name="Yoshinaga Y."/>
            <person name="Martin F.M."/>
            <person name="Grigoriev I.V."/>
            <person name="Hibbett D.S."/>
        </authorList>
    </citation>
    <scope>NUCLEOTIDE SEQUENCE [LARGE SCALE GENOMIC DNA]</scope>
    <source>
        <strain evidence="1 2">CBS 109695</strain>
    </source>
</reference>
<organism evidence="1 2">
    <name type="scientific">Athelia psychrophila</name>
    <dbReference type="NCBI Taxonomy" id="1759441"/>
    <lineage>
        <taxon>Eukaryota</taxon>
        <taxon>Fungi</taxon>
        <taxon>Dikarya</taxon>
        <taxon>Basidiomycota</taxon>
        <taxon>Agaricomycotina</taxon>
        <taxon>Agaricomycetes</taxon>
        <taxon>Agaricomycetidae</taxon>
        <taxon>Atheliales</taxon>
        <taxon>Atheliaceae</taxon>
        <taxon>Athelia</taxon>
    </lineage>
</organism>
<gene>
    <name evidence="1" type="ORF">FIBSPDRAFT_901858</name>
</gene>
<dbReference type="OrthoDB" id="6513042at2759"/>
<accession>A0A165WIS6</accession>
<dbReference type="EMBL" id="KV417743">
    <property type="protein sequence ID" value="KZP07661.1"/>
    <property type="molecule type" value="Genomic_DNA"/>
</dbReference>
<dbReference type="AlphaFoldDB" id="A0A165WIS6"/>
<dbReference type="Proteomes" id="UP000076532">
    <property type="component" value="Unassembled WGS sequence"/>
</dbReference>
<keyword evidence="2" id="KW-1185">Reference proteome</keyword>
<sequence>MAQTTRQFHQNFFDEDIEPMTATTVKLSELTEDILKPFLDINPYDPIGIAPAYAESSNQLVVLAIANSSQILLVELYSKMNAGRGSFVPSKKLNSPGHNLLQEKLLLRPTGSIFAFNFEPLALSLYMDH</sequence>
<evidence type="ECO:0000313" key="1">
    <source>
        <dbReference type="EMBL" id="KZP07661.1"/>
    </source>
</evidence>
<name>A0A165WIS6_9AGAM</name>